<feature type="region of interest" description="Disordered" evidence="4">
    <location>
        <begin position="1328"/>
        <end position="1378"/>
    </location>
</feature>
<dbReference type="InterPro" id="IPR003591">
    <property type="entry name" value="Leu-rich_rpt_typical-subtyp"/>
</dbReference>
<reference evidence="5 6" key="1">
    <citation type="submission" date="2024-03" db="EMBL/GenBank/DDBJ databases">
        <title>Adaptation during the transition from Ophiocordyceps entomopathogen to insect associate is accompanied by gene loss and intensified selection.</title>
        <authorList>
            <person name="Ward C.M."/>
            <person name="Onetto C.A."/>
            <person name="Borneman A.R."/>
        </authorList>
    </citation>
    <scope>NUCLEOTIDE SEQUENCE [LARGE SCALE GENOMIC DNA]</scope>
    <source>
        <strain evidence="5">AWRI1</strain>
        <tissue evidence="5">Single Adult Female</tissue>
    </source>
</reference>
<dbReference type="SUPFAM" id="SSF52047">
    <property type="entry name" value="RNI-like"/>
    <property type="match status" value="2"/>
</dbReference>
<feature type="compositionally biased region" description="Low complexity" evidence="4">
    <location>
        <begin position="1354"/>
        <end position="1373"/>
    </location>
</feature>
<dbReference type="SUPFAM" id="SSF52058">
    <property type="entry name" value="L domain-like"/>
    <property type="match status" value="2"/>
</dbReference>
<keyword evidence="3" id="KW-0677">Repeat</keyword>
<dbReference type="Proteomes" id="UP001367676">
    <property type="component" value="Unassembled WGS sequence"/>
</dbReference>
<dbReference type="FunFam" id="3.80.10.10:FF:001164">
    <property type="entry name" value="GH01279p"/>
    <property type="match status" value="2"/>
</dbReference>
<dbReference type="Pfam" id="PF13855">
    <property type="entry name" value="LRR_8"/>
    <property type="match status" value="7"/>
</dbReference>
<feature type="region of interest" description="Disordered" evidence="4">
    <location>
        <begin position="1233"/>
        <end position="1260"/>
    </location>
</feature>
<dbReference type="PROSITE" id="PS51450">
    <property type="entry name" value="LRR"/>
    <property type="match status" value="5"/>
</dbReference>
<keyword evidence="2" id="KW-0732">Signal</keyword>
<feature type="region of interest" description="Disordered" evidence="4">
    <location>
        <begin position="1137"/>
        <end position="1158"/>
    </location>
</feature>
<dbReference type="SMART" id="SM00365">
    <property type="entry name" value="LRR_SD22"/>
    <property type="match status" value="7"/>
</dbReference>
<dbReference type="InterPro" id="IPR050328">
    <property type="entry name" value="Dev_Immune_Receptor"/>
</dbReference>
<keyword evidence="6" id="KW-1185">Reference proteome</keyword>
<dbReference type="Gene3D" id="3.80.10.10">
    <property type="entry name" value="Ribonuclease Inhibitor"/>
    <property type="match status" value="7"/>
</dbReference>
<evidence type="ECO:0008006" key="7">
    <source>
        <dbReference type="Google" id="ProtNLM"/>
    </source>
</evidence>
<comment type="caution">
    <text evidence="5">The sequence shown here is derived from an EMBL/GenBank/DDBJ whole genome shotgun (WGS) entry which is preliminary data.</text>
</comment>
<evidence type="ECO:0000313" key="6">
    <source>
        <dbReference type="Proteomes" id="UP001367676"/>
    </source>
</evidence>
<gene>
    <name evidence="5" type="ORF">V9T40_011576</name>
</gene>
<proteinExistence type="predicted"/>
<sequence>MGNDLWSGWAPVSSKSSFVCVDKEHGAMRSVLRLYAVLRTSLAALLLAKLQSQFTSAASVCPQEQTIRPCKCSERSNEIQIWCSYGDLNSIMNALKVVGQMVPKTVDELILENNLLPSLPGQMFSSLKILRLMLRENGLQRVSANWLSGSESTLQEIYIVEPELRSFPEESLITLPKLEALTLSAGLLTKMPAIFGLSRLRYIQIEASAMSDVAPNNFQGLPFLEQLHITSAPKLHRLDEDFIHDLPKLSILNFTQCGLTYIHPRALTRLPALTEISFSGNRFIDARMVGMAIRDLQNLATVRLDGNSINRLEEGTFLDIPSLTNLYLNDNKIIHIFRAAFHRLPRLRSLDLSNNEIRVVHPESFLPPRDNIVEELWLNNNHIEHSFTLKILLDSLPNLRLLDMSNNYLEDLSQGIVQNHLSLEMLILENNKLLKLGRESFVGLPSLRELKLRNNSLAYHLGTPYWNLPALKGLDLSRNNFEHIDRYLLSGLPSLRRFDISHNLLRTVDPATFMGSPFLEHVNVSRNDIQLLSPLTFSQLHRLFDLDISHNNLSQGISGIPRNVEYLYMSNNNMMVITTATMHEFQLSSLKLLDLAGNKIHRIPDTSLSALCTLRTLLLNDNSLQVIDQSVFENLPQLRILNLANNKLIVIKKNSFKKLLHLNELNLRKNRLEVFEPEILSNNTELKKLDLSGNRLTDLASNVFASNKKIEELNLSENSLTSFPSTITGMASLQMIDLSRNQLKIVPPNVLPTLPALKELHLSGNKLQELSYGVFEKLPHLAMLDLENNEIERIGMHALHSLPNLVMVKLSKNKITSVAKSAFEDLPMLQSIELQENHLQDVANDAIASCPNLLMLNLSNNALSGVEKAGLHGLKTLEALDLSHNKITRLSMDSVRDLNFLILLKLDNNRLCNIEGTPFEKMFRLRMLSLRDNKMTSLAENTFNKLRSSILYFDIEGNPVKCSCNMIWLQSWLQQDEQRHPGPRCSDGILLREHKISKHNCDDILESVPGCEVMTPATAPTINITMIPSPPQVQPASKPNSYLKPLPEETDYFDPKFIEYHENNSRPAAQNKTAIPPSVMSHFISGDTPTLYAGIKPKINATKPNVPPQSASAFTFFGMPLPSLNLNNFWNSGKSLDKSKKHGRHESWPPTEPEIQKDGFVPVLPGIGGFVPMNVSITDHRNSTPHHVTGHATISKVALPQKEIENSDDFFDLEPTARPNRNVSHHKETLVEISTPSSTTQAATNKSESTTRRSESSKTFVNEPVFSISDRFHGDPDFDDDRSFEKSFTNKTAIPEKTSEEFSSPSSISEFLVPAGEILTSSSTGRPIISKVHLNPGPSPHTEDPYSSHLRLAKSSLHSSTTTTTTSQPTTSKSKNDSLRNESNWYYANYNRSNIEPFVGRLPIKTSINSSYQNRPLLPLFYTWLLLFVIF</sequence>
<dbReference type="GO" id="GO:0031012">
    <property type="term" value="C:extracellular matrix"/>
    <property type="evidence" value="ECO:0007669"/>
    <property type="project" value="TreeGrafter"/>
</dbReference>
<dbReference type="PANTHER" id="PTHR24373:SF370">
    <property type="entry name" value="FISH-LIPS, ISOFORM E"/>
    <property type="match status" value="1"/>
</dbReference>
<organism evidence="5 6">
    <name type="scientific">Parthenolecanium corni</name>
    <dbReference type="NCBI Taxonomy" id="536013"/>
    <lineage>
        <taxon>Eukaryota</taxon>
        <taxon>Metazoa</taxon>
        <taxon>Ecdysozoa</taxon>
        <taxon>Arthropoda</taxon>
        <taxon>Hexapoda</taxon>
        <taxon>Insecta</taxon>
        <taxon>Pterygota</taxon>
        <taxon>Neoptera</taxon>
        <taxon>Paraneoptera</taxon>
        <taxon>Hemiptera</taxon>
        <taxon>Sternorrhyncha</taxon>
        <taxon>Coccoidea</taxon>
        <taxon>Coccidae</taxon>
        <taxon>Parthenolecanium</taxon>
    </lineage>
</organism>
<evidence type="ECO:0000256" key="2">
    <source>
        <dbReference type="ARBA" id="ARBA00022729"/>
    </source>
</evidence>
<evidence type="ECO:0000256" key="3">
    <source>
        <dbReference type="ARBA" id="ARBA00022737"/>
    </source>
</evidence>
<dbReference type="PANTHER" id="PTHR24373">
    <property type="entry name" value="SLIT RELATED LEUCINE-RICH REPEAT NEURONAL PROTEIN"/>
    <property type="match status" value="1"/>
</dbReference>
<accession>A0AAN9T834</accession>
<dbReference type="SMART" id="SM00369">
    <property type="entry name" value="LRR_TYP"/>
    <property type="match status" value="27"/>
</dbReference>
<dbReference type="GO" id="GO:0005615">
    <property type="term" value="C:extracellular space"/>
    <property type="evidence" value="ECO:0007669"/>
    <property type="project" value="TreeGrafter"/>
</dbReference>
<feature type="compositionally biased region" description="Polar residues" evidence="4">
    <location>
        <begin position="1233"/>
        <end position="1245"/>
    </location>
</feature>
<evidence type="ECO:0000256" key="1">
    <source>
        <dbReference type="ARBA" id="ARBA00022614"/>
    </source>
</evidence>
<dbReference type="InterPro" id="IPR001611">
    <property type="entry name" value="Leu-rich_rpt"/>
</dbReference>
<dbReference type="EMBL" id="JBBCAQ010000037">
    <property type="protein sequence ID" value="KAK7574385.1"/>
    <property type="molecule type" value="Genomic_DNA"/>
</dbReference>
<name>A0AAN9T834_9HEMI</name>
<dbReference type="InterPro" id="IPR032675">
    <property type="entry name" value="LRR_dom_sf"/>
</dbReference>
<dbReference type="SMART" id="SM00364">
    <property type="entry name" value="LRR_BAC"/>
    <property type="match status" value="11"/>
</dbReference>
<keyword evidence="1" id="KW-0433">Leucine-rich repeat</keyword>
<evidence type="ECO:0000256" key="4">
    <source>
        <dbReference type="SAM" id="MobiDB-lite"/>
    </source>
</evidence>
<protein>
    <recommendedName>
        <fullName evidence="7">Chaoptin</fullName>
    </recommendedName>
</protein>
<evidence type="ECO:0000313" key="5">
    <source>
        <dbReference type="EMBL" id="KAK7574385.1"/>
    </source>
</evidence>
<dbReference type="PRINTS" id="PR00019">
    <property type="entry name" value="LEURICHRPT"/>
</dbReference>